<comment type="caution">
    <text evidence="1">The sequence shown here is derived from an EMBL/GenBank/DDBJ whole genome shotgun (WGS) entry which is preliminary data.</text>
</comment>
<evidence type="ECO:0000313" key="1">
    <source>
        <dbReference type="EMBL" id="MBL7256183.1"/>
    </source>
</evidence>
<keyword evidence="2" id="KW-1185">Reference proteome</keyword>
<evidence type="ECO:0000313" key="2">
    <source>
        <dbReference type="Proteomes" id="UP000598996"/>
    </source>
</evidence>
<dbReference type="EMBL" id="JAENHO010000005">
    <property type="protein sequence ID" value="MBL7256183.1"/>
    <property type="molecule type" value="Genomic_DNA"/>
</dbReference>
<name>A0ABS1VNL1_9ACTN</name>
<protein>
    <submittedName>
        <fullName evidence="1">Uncharacterized protein</fullName>
    </submittedName>
</protein>
<accession>A0ABS1VNL1</accession>
<dbReference type="Proteomes" id="UP000598996">
    <property type="component" value="Unassembled WGS sequence"/>
</dbReference>
<reference evidence="1 2" key="1">
    <citation type="submission" date="2021-01" db="EMBL/GenBank/DDBJ databases">
        <title>Actinoplanes sp. nov. LDG1-01 isolated from lichen.</title>
        <authorList>
            <person name="Saeng-In P."/>
            <person name="Phongsopitanun W."/>
            <person name="Kanchanasin P."/>
            <person name="Yuki M."/>
            <person name="Kudo T."/>
            <person name="Ohkuma M."/>
            <person name="Tanasupawat S."/>
        </authorList>
    </citation>
    <scope>NUCLEOTIDE SEQUENCE [LARGE SCALE GENOMIC DNA]</scope>
    <source>
        <strain evidence="1 2">LDG1-01</strain>
    </source>
</reference>
<proteinExistence type="predicted"/>
<sequence length="143" mass="15760">MTDRGREITTWDKSTWKSGGEFTLEGRRFRVRSKIWGSKYTMVDDSDTVVASAERVGRKHWTVSAGGQTYNFRRKSFWSSEEEFVLGDTRVGSIRKTSFWGGTVEVELPGLTPQLQLFVLAVVLSKWDAEAAAAAASSSGGGG</sequence>
<gene>
    <name evidence="1" type="ORF">JKJ07_17950</name>
</gene>
<organism evidence="1 2">
    <name type="scientific">Paractinoplanes lichenicola</name>
    <dbReference type="NCBI Taxonomy" id="2802976"/>
    <lineage>
        <taxon>Bacteria</taxon>
        <taxon>Bacillati</taxon>
        <taxon>Actinomycetota</taxon>
        <taxon>Actinomycetes</taxon>
        <taxon>Micromonosporales</taxon>
        <taxon>Micromonosporaceae</taxon>
        <taxon>Paractinoplanes</taxon>
    </lineage>
</organism>